<accession>A0A381T3Y3</accession>
<dbReference type="GO" id="GO:0046872">
    <property type="term" value="F:metal ion binding"/>
    <property type="evidence" value="ECO:0007669"/>
    <property type="project" value="UniProtKB-KW"/>
</dbReference>
<reference evidence="4" key="1">
    <citation type="submission" date="2018-05" db="EMBL/GenBank/DDBJ databases">
        <authorList>
            <person name="Lanie J.A."/>
            <person name="Ng W.-L."/>
            <person name="Kazmierczak K.M."/>
            <person name="Andrzejewski T.M."/>
            <person name="Davidsen T.M."/>
            <person name="Wayne K.J."/>
            <person name="Tettelin H."/>
            <person name="Glass J.I."/>
            <person name="Rusch D."/>
            <person name="Podicherti R."/>
            <person name="Tsui H.-C.T."/>
            <person name="Winkler M.E."/>
        </authorList>
    </citation>
    <scope>NUCLEOTIDE SEQUENCE</scope>
</reference>
<dbReference type="InterPro" id="IPR050682">
    <property type="entry name" value="ModA/WtpA"/>
</dbReference>
<dbReference type="InterPro" id="IPR005950">
    <property type="entry name" value="ModA"/>
</dbReference>
<evidence type="ECO:0008006" key="5">
    <source>
        <dbReference type="Google" id="ProtNLM"/>
    </source>
</evidence>
<dbReference type="GO" id="GO:0015689">
    <property type="term" value="P:molybdate ion transport"/>
    <property type="evidence" value="ECO:0007669"/>
    <property type="project" value="InterPro"/>
</dbReference>
<dbReference type="PANTHER" id="PTHR30632:SF0">
    <property type="entry name" value="SULFATE-BINDING PROTEIN"/>
    <property type="match status" value="1"/>
</dbReference>
<keyword evidence="3" id="KW-0732">Signal</keyword>
<dbReference type="AlphaFoldDB" id="A0A381T3Y3"/>
<sequence>MSEIRLFRIILLVICIASVVACDGSGKGDVPLIFVAASLSDVVGEAADLYEAETGNSVEFSFGGSIMLANQIAELGAPADGFFFVGDNPVLILRKAGMYSDNNSAIGLGNKLVAIAPSDHRSVTSLEELVAEAPRVALGDPGLAPVGIFTQKAFESVDLWDDVSRDAIFALDARAAMAAVQSGNADYGIVYKTDAISSDAVSIVYEIQESYPRIEYVGWKIANASQSDAAADFFTFIASSQKTRNLFGTAGFNFVSPAANNQ</sequence>
<gene>
    <name evidence="4" type="ORF">METZ01_LOCUS62171</name>
</gene>
<dbReference type="Gene3D" id="3.40.190.10">
    <property type="entry name" value="Periplasmic binding protein-like II"/>
    <property type="match status" value="2"/>
</dbReference>
<proteinExistence type="predicted"/>
<evidence type="ECO:0000256" key="3">
    <source>
        <dbReference type="ARBA" id="ARBA00022729"/>
    </source>
</evidence>
<dbReference type="FunFam" id="3.40.190.10:FF:000035">
    <property type="entry name" value="Molybdate ABC transporter substrate-binding protein"/>
    <property type="match status" value="1"/>
</dbReference>
<dbReference type="GO" id="GO:0030973">
    <property type="term" value="F:molybdate ion binding"/>
    <property type="evidence" value="ECO:0007669"/>
    <property type="project" value="TreeGrafter"/>
</dbReference>
<keyword evidence="2" id="KW-0479">Metal-binding</keyword>
<evidence type="ECO:0000256" key="2">
    <source>
        <dbReference type="ARBA" id="ARBA00022723"/>
    </source>
</evidence>
<evidence type="ECO:0000313" key="4">
    <source>
        <dbReference type="EMBL" id="SVA09317.1"/>
    </source>
</evidence>
<dbReference type="SUPFAM" id="SSF53850">
    <property type="entry name" value="Periplasmic binding protein-like II"/>
    <property type="match status" value="1"/>
</dbReference>
<dbReference type="NCBIfam" id="TIGR01256">
    <property type="entry name" value="modA"/>
    <property type="match status" value="1"/>
</dbReference>
<keyword evidence="1" id="KW-0500">Molybdenum</keyword>
<dbReference type="PANTHER" id="PTHR30632">
    <property type="entry name" value="MOLYBDATE-BINDING PERIPLASMIC PROTEIN"/>
    <property type="match status" value="1"/>
</dbReference>
<dbReference type="EMBL" id="UINC01003796">
    <property type="protein sequence ID" value="SVA09317.1"/>
    <property type="molecule type" value="Genomic_DNA"/>
</dbReference>
<protein>
    <recommendedName>
        <fullName evidence="5">Molybdate ABC transporter substrate-binding protein</fullName>
    </recommendedName>
</protein>
<dbReference type="PIRSF" id="PIRSF004846">
    <property type="entry name" value="ModA"/>
    <property type="match status" value="1"/>
</dbReference>
<dbReference type="Pfam" id="PF13531">
    <property type="entry name" value="SBP_bac_11"/>
    <property type="match status" value="1"/>
</dbReference>
<name>A0A381T3Y3_9ZZZZ</name>
<organism evidence="4">
    <name type="scientific">marine metagenome</name>
    <dbReference type="NCBI Taxonomy" id="408172"/>
    <lineage>
        <taxon>unclassified sequences</taxon>
        <taxon>metagenomes</taxon>
        <taxon>ecological metagenomes</taxon>
    </lineage>
</organism>
<evidence type="ECO:0000256" key="1">
    <source>
        <dbReference type="ARBA" id="ARBA00022505"/>
    </source>
</evidence>
<dbReference type="PROSITE" id="PS51257">
    <property type="entry name" value="PROKAR_LIPOPROTEIN"/>
    <property type="match status" value="1"/>
</dbReference>